<sequence length="883" mass="96873">MATFCKYSLISSLIFISFIHGSVSTELDILLTFKKSIEDSKNYLSSWSNNSAIHYCNWTGIACSTTPSLSVTSINLQSLNLSGEISSSICELRNLSHLNLADNLFNQPIPLHLSQCSSLETLNLSNNLIWGTIPDPIFLFRSLKVLDFSRNHIEGKIPESIGSLKELQVLNLGSNLLSGNVPSIFGNLTELVVLDLSENSYMVSEIPSDIGKLGKLEQLLLQSSGFHGGLPDSLVGLQKLTILDVSQNNLTGGIPEALGSSLKNLVSFDVSQNRLFGSFPSGICGVKGLVSLSLHTNFFNGSIPDSINVCLNLERFQVQNNEFSGDFPTGLWSLPKIKLVRAENNRFSGTIPESVSMAAQLEQVQIDNNSFISKIPQGLGSIKSLYRFSASLNGFYGELPPNFCDSPVMSIINLSHNSLSGEIPELKKCRKLVSFSLADNSLTGHIPASLSDLPVLTYLDLSDNNLTGPIPQSLQNLKLALFNVSFNKLSGRVPYSLISGLPASFLQGNPELCGPGLPNQCSDDQQRHQTIGLTTLTCALISLAFAVGTMLIVGGFIVYHRSYKRRSQIGLWRSVFFYPLRVTEHDLIMGMDEKSAVGGPGIFGRVYIISLPSGELVAVKKLFNFGIQSSKSLKAEIKTLAKIRHKNIVKILGFCHSDDTIFLIYEFLEKGSLGEMISRPDFSLQWSIRLRIAIGVAQGLAYLHKDYVPHLLHRNVKSKNILLDGDFEPKLTDFSLDRIVGESTFQSAMSSESPFSCYNAPEYGYTKKPTEEMDVYSFGVVLLELVTGRQAERAEASDSIDVVKWVRRKVNITNGAFQVLDPKISSSSQQEMLGALEVALRCTSVMPEKRPSMCEVVKSLQCLGSRTTCLPSIELSASEVEHN</sequence>
<evidence type="ECO:0000256" key="7">
    <source>
        <dbReference type="ARBA" id="ARBA00023180"/>
    </source>
</evidence>
<feature type="transmembrane region" description="Helical" evidence="8">
    <location>
        <begin position="531"/>
        <end position="559"/>
    </location>
</feature>
<dbReference type="InterPro" id="IPR001245">
    <property type="entry name" value="Ser-Thr/Tyr_kinase_cat_dom"/>
</dbReference>
<accession>A0A6P4AR52</accession>
<dbReference type="SUPFAM" id="SSF52058">
    <property type="entry name" value="L domain-like"/>
    <property type="match status" value="2"/>
</dbReference>
<keyword evidence="4" id="KW-0677">Repeat</keyword>
<dbReference type="GeneID" id="107432401"/>
<evidence type="ECO:0000256" key="5">
    <source>
        <dbReference type="ARBA" id="ARBA00022989"/>
    </source>
</evidence>
<dbReference type="Proteomes" id="UP001652623">
    <property type="component" value="Chromosome 11"/>
</dbReference>
<dbReference type="InterPro" id="IPR032675">
    <property type="entry name" value="LRR_dom_sf"/>
</dbReference>
<dbReference type="Gene3D" id="3.30.200.20">
    <property type="entry name" value="Phosphorylase Kinase, domain 1"/>
    <property type="match status" value="1"/>
</dbReference>
<keyword evidence="3 8" id="KW-0812">Transmembrane</keyword>
<dbReference type="GO" id="GO:0016020">
    <property type="term" value="C:membrane"/>
    <property type="evidence" value="ECO:0007669"/>
    <property type="project" value="UniProtKB-SubCell"/>
</dbReference>
<comment type="subcellular location">
    <subcellularLocation>
        <location evidence="1">Membrane</location>
    </subcellularLocation>
</comment>
<dbReference type="PROSITE" id="PS51450">
    <property type="entry name" value="LRR"/>
    <property type="match status" value="1"/>
</dbReference>
<keyword evidence="11" id="KW-1185">Reference proteome</keyword>
<dbReference type="InterPro" id="IPR003591">
    <property type="entry name" value="Leu-rich_rpt_typical-subtyp"/>
</dbReference>
<dbReference type="Pfam" id="PF07714">
    <property type="entry name" value="PK_Tyr_Ser-Thr"/>
    <property type="match status" value="1"/>
</dbReference>
<dbReference type="GO" id="GO:0005524">
    <property type="term" value="F:ATP binding"/>
    <property type="evidence" value="ECO:0007669"/>
    <property type="project" value="UniProtKB-KW"/>
</dbReference>
<gene>
    <name evidence="12" type="primary">LOC107432401</name>
</gene>
<dbReference type="Pfam" id="PF08263">
    <property type="entry name" value="LRRNT_2"/>
    <property type="match status" value="1"/>
</dbReference>
<dbReference type="FunCoup" id="A0A6P4AR52">
    <property type="interactions" value="220"/>
</dbReference>
<evidence type="ECO:0000256" key="2">
    <source>
        <dbReference type="ARBA" id="ARBA00022614"/>
    </source>
</evidence>
<dbReference type="Pfam" id="PF13855">
    <property type="entry name" value="LRR_8"/>
    <property type="match status" value="2"/>
</dbReference>
<evidence type="ECO:0000256" key="4">
    <source>
        <dbReference type="ARBA" id="ARBA00022737"/>
    </source>
</evidence>
<dbReference type="PANTHER" id="PTHR48056:SF31">
    <property type="entry name" value="PROTEIN KINASE DOMAIN-CONTAINING PROTEIN"/>
    <property type="match status" value="1"/>
</dbReference>
<feature type="signal peptide" evidence="9">
    <location>
        <begin position="1"/>
        <end position="24"/>
    </location>
</feature>
<reference evidence="12" key="1">
    <citation type="submission" date="2025-08" db="UniProtKB">
        <authorList>
            <consortium name="RefSeq"/>
        </authorList>
    </citation>
    <scope>IDENTIFICATION</scope>
    <source>
        <tissue evidence="12">Seedling</tissue>
    </source>
</reference>
<evidence type="ECO:0000256" key="8">
    <source>
        <dbReference type="SAM" id="Phobius"/>
    </source>
</evidence>
<evidence type="ECO:0000256" key="3">
    <source>
        <dbReference type="ARBA" id="ARBA00022692"/>
    </source>
</evidence>
<dbReference type="Gene3D" id="1.10.510.10">
    <property type="entry name" value="Transferase(Phosphotransferase) domain 1"/>
    <property type="match status" value="1"/>
</dbReference>
<keyword evidence="2" id="KW-0433">Leucine-rich repeat</keyword>
<dbReference type="Gene3D" id="3.80.10.10">
    <property type="entry name" value="Ribonuclease Inhibitor"/>
    <property type="match status" value="3"/>
</dbReference>
<dbReference type="InterPro" id="IPR013210">
    <property type="entry name" value="LRR_N_plant-typ"/>
</dbReference>
<feature type="chain" id="PRO_5046096333" evidence="9">
    <location>
        <begin position="25"/>
        <end position="883"/>
    </location>
</feature>
<keyword evidence="5 8" id="KW-1133">Transmembrane helix</keyword>
<dbReference type="InterPro" id="IPR001611">
    <property type="entry name" value="Leu-rich_rpt"/>
</dbReference>
<evidence type="ECO:0000256" key="1">
    <source>
        <dbReference type="ARBA" id="ARBA00004370"/>
    </source>
</evidence>
<dbReference type="RefSeq" id="XP_015899015.3">
    <property type="nucleotide sequence ID" value="XM_016043529.4"/>
</dbReference>
<feature type="domain" description="Protein kinase" evidence="10">
    <location>
        <begin position="592"/>
        <end position="863"/>
    </location>
</feature>
<evidence type="ECO:0000256" key="9">
    <source>
        <dbReference type="SAM" id="SignalP"/>
    </source>
</evidence>
<dbReference type="PANTHER" id="PTHR48056">
    <property type="entry name" value="LRR RECEPTOR-LIKE SERINE/THREONINE-PROTEIN KINASE-RELATED"/>
    <property type="match status" value="1"/>
</dbReference>
<keyword evidence="9" id="KW-0732">Signal</keyword>
<proteinExistence type="predicted"/>
<dbReference type="InterPro" id="IPR011009">
    <property type="entry name" value="Kinase-like_dom_sf"/>
</dbReference>
<dbReference type="GO" id="GO:0004672">
    <property type="term" value="F:protein kinase activity"/>
    <property type="evidence" value="ECO:0007669"/>
    <property type="project" value="InterPro"/>
</dbReference>
<dbReference type="GO" id="GO:0033612">
    <property type="term" value="F:receptor serine/threonine kinase binding"/>
    <property type="evidence" value="ECO:0007669"/>
    <property type="project" value="TreeGrafter"/>
</dbReference>
<evidence type="ECO:0000259" key="10">
    <source>
        <dbReference type="PROSITE" id="PS50011"/>
    </source>
</evidence>
<dbReference type="KEGG" id="zju:107432401"/>
<dbReference type="Pfam" id="PF00560">
    <property type="entry name" value="LRR_1"/>
    <property type="match status" value="1"/>
</dbReference>
<dbReference type="InterPro" id="IPR050647">
    <property type="entry name" value="Plant_LRR-RLKs"/>
</dbReference>
<evidence type="ECO:0000256" key="6">
    <source>
        <dbReference type="ARBA" id="ARBA00023136"/>
    </source>
</evidence>
<dbReference type="SMR" id="A0A6P4AR52"/>
<dbReference type="PROSITE" id="PS50011">
    <property type="entry name" value="PROTEIN_KINASE_DOM"/>
    <property type="match status" value="1"/>
</dbReference>
<dbReference type="InterPro" id="IPR000719">
    <property type="entry name" value="Prot_kinase_dom"/>
</dbReference>
<keyword evidence="6 8" id="KW-0472">Membrane</keyword>
<keyword evidence="7" id="KW-0325">Glycoprotein</keyword>
<dbReference type="AlphaFoldDB" id="A0A6P4AR52"/>
<name>A0A6P4AR52_ZIZJJ</name>
<dbReference type="InParanoid" id="A0A6P4AR52"/>
<evidence type="ECO:0000313" key="12">
    <source>
        <dbReference type="RefSeq" id="XP_015899015.3"/>
    </source>
</evidence>
<dbReference type="SUPFAM" id="SSF56112">
    <property type="entry name" value="Protein kinase-like (PK-like)"/>
    <property type="match status" value="1"/>
</dbReference>
<protein>
    <submittedName>
        <fullName evidence="12">Probably inactive leucine-rich repeat receptor-like protein kinase At5g06940</fullName>
    </submittedName>
</protein>
<dbReference type="SMART" id="SM00369">
    <property type="entry name" value="LRR_TYP"/>
    <property type="match status" value="6"/>
</dbReference>
<evidence type="ECO:0000313" key="11">
    <source>
        <dbReference type="Proteomes" id="UP001652623"/>
    </source>
</evidence>
<organism evidence="11 12">
    <name type="scientific">Ziziphus jujuba</name>
    <name type="common">Chinese jujube</name>
    <name type="synonym">Ziziphus sativa</name>
    <dbReference type="NCBI Taxonomy" id="326968"/>
    <lineage>
        <taxon>Eukaryota</taxon>
        <taxon>Viridiplantae</taxon>
        <taxon>Streptophyta</taxon>
        <taxon>Embryophyta</taxon>
        <taxon>Tracheophyta</taxon>
        <taxon>Spermatophyta</taxon>
        <taxon>Magnoliopsida</taxon>
        <taxon>eudicotyledons</taxon>
        <taxon>Gunneridae</taxon>
        <taxon>Pentapetalae</taxon>
        <taxon>rosids</taxon>
        <taxon>fabids</taxon>
        <taxon>Rosales</taxon>
        <taxon>Rhamnaceae</taxon>
        <taxon>Paliureae</taxon>
        <taxon>Ziziphus</taxon>
    </lineage>
</organism>